<reference evidence="2 3" key="2">
    <citation type="submission" date="2020-08" db="EMBL/GenBank/DDBJ databases">
        <title>Listeria ohnekaius sp. nov. and Listeria portnoyii sp. nov. isolated from non-agricultural and natural environments.</title>
        <authorList>
            <person name="Weller D."/>
            <person name="Belias A.M."/>
            <person name="Liao J."/>
            <person name="Guo S."/>
            <person name="Orsi R.H."/>
            <person name="Wiedmann M."/>
        </authorList>
    </citation>
    <scope>NUCLEOTIDE SEQUENCE [LARGE SCALE GENOMIC DNA]</scope>
    <source>
        <strain evidence="2 3">FSL W9-0585</strain>
    </source>
</reference>
<proteinExistence type="predicted"/>
<evidence type="ECO:0000313" key="2">
    <source>
        <dbReference type="EMBL" id="MBA3926261.1"/>
    </source>
</evidence>
<dbReference type="AlphaFoldDB" id="A0A7W1T689"/>
<keyword evidence="1" id="KW-1133">Transmembrane helix</keyword>
<sequence length="85" mass="9451">MKGKYVKIAFLAVGIFGLWGLFFGIRLVGYVDSIQRFGLERTACGTDGCAMPVMWLDVAWVVVIFVGPLIAALTWLVIWGVRSKR</sequence>
<feature type="transmembrane region" description="Helical" evidence="1">
    <location>
        <begin position="58"/>
        <end position="81"/>
    </location>
</feature>
<keyword evidence="1" id="KW-0812">Transmembrane</keyword>
<dbReference type="RefSeq" id="WP_181676446.1">
    <property type="nucleotide sequence ID" value="NZ_JABJVM010000006.1"/>
</dbReference>
<comment type="caution">
    <text evidence="2">The sequence shown here is derived from an EMBL/GenBank/DDBJ whole genome shotgun (WGS) entry which is preliminary data.</text>
</comment>
<feature type="transmembrane region" description="Helical" evidence="1">
    <location>
        <begin position="9"/>
        <end position="31"/>
    </location>
</feature>
<dbReference type="EMBL" id="JABJVM010000006">
    <property type="protein sequence ID" value="MBA3926261.1"/>
    <property type="molecule type" value="Genomic_DNA"/>
</dbReference>
<name>A0A7W1T689_9LIST</name>
<accession>A0A7W1T689</accession>
<gene>
    <name evidence="2" type="ORF">HPK16_07895</name>
</gene>
<dbReference type="Proteomes" id="UP000548787">
    <property type="component" value="Unassembled WGS sequence"/>
</dbReference>
<reference evidence="2 3" key="1">
    <citation type="submission" date="2020-05" db="EMBL/GenBank/DDBJ databases">
        <authorList>
            <person name="Carlin C.R."/>
        </authorList>
    </citation>
    <scope>NUCLEOTIDE SEQUENCE [LARGE SCALE GENOMIC DNA]</scope>
    <source>
        <strain evidence="2 3">FSL W9-0585</strain>
    </source>
</reference>
<organism evidence="2 3">
    <name type="scientific">Listeria rustica</name>
    <dbReference type="NCBI Taxonomy" id="2713503"/>
    <lineage>
        <taxon>Bacteria</taxon>
        <taxon>Bacillati</taxon>
        <taxon>Bacillota</taxon>
        <taxon>Bacilli</taxon>
        <taxon>Bacillales</taxon>
        <taxon>Listeriaceae</taxon>
        <taxon>Listeria</taxon>
    </lineage>
</organism>
<protein>
    <submittedName>
        <fullName evidence="2">Uncharacterized protein</fullName>
    </submittedName>
</protein>
<keyword evidence="3" id="KW-1185">Reference proteome</keyword>
<evidence type="ECO:0000313" key="3">
    <source>
        <dbReference type="Proteomes" id="UP000548787"/>
    </source>
</evidence>
<evidence type="ECO:0000256" key="1">
    <source>
        <dbReference type="SAM" id="Phobius"/>
    </source>
</evidence>
<keyword evidence="1" id="KW-0472">Membrane</keyword>